<evidence type="ECO:0000313" key="5">
    <source>
        <dbReference type="EMBL" id="ORX42297.1"/>
    </source>
</evidence>
<dbReference type="Gene3D" id="3.80.10.10">
    <property type="entry name" value="Ribonuclease Inhibitor"/>
    <property type="match status" value="1"/>
</dbReference>
<dbReference type="OrthoDB" id="1394818at2759"/>
<dbReference type="EMBL" id="MCFH01000067">
    <property type="protein sequence ID" value="ORX42297.1"/>
    <property type="molecule type" value="Genomic_DNA"/>
</dbReference>
<evidence type="ECO:0000313" key="6">
    <source>
        <dbReference type="Proteomes" id="UP000193719"/>
    </source>
</evidence>
<dbReference type="Proteomes" id="UP000193719">
    <property type="component" value="Unassembled WGS sequence"/>
</dbReference>
<dbReference type="FunFam" id="3.80.10.10:FF:000383">
    <property type="entry name" value="Leucine-rich repeat receptor protein kinase EMS1"/>
    <property type="match status" value="1"/>
</dbReference>
<dbReference type="AlphaFoldDB" id="A0A1Y1UW37"/>
<keyword evidence="4" id="KW-0812">Transmembrane</keyword>
<evidence type="ECO:0000256" key="2">
    <source>
        <dbReference type="ARBA" id="ARBA00022729"/>
    </source>
</evidence>
<keyword evidence="4" id="KW-1133">Transmembrane helix</keyword>
<dbReference type="InterPro" id="IPR032675">
    <property type="entry name" value="LRR_dom_sf"/>
</dbReference>
<accession>A0A1Y1UW37</accession>
<reference evidence="5 6" key="1">
    <citation type="submission" date="2016-08" db="EMBL/GenBank/DDBJ databases">
        <title>Genomes of anaerobic fungi encode conserved fungal cellulosomes for biomass hydrolysis.</title>
        <authorList>
            <consortium name="DOE Joint Genome Institute"/>
            <person name="Haitjema C.H."/>
            <person name="Gilmore S.P."/>
            <person name="Henske J.K."/>
            <person name="Solomon K.V."/>
            <person name="De Groot R."/>
            <person name="Kuo A."/>
            <person name="Mondo S.J."/>
            <person name="Salamov A.A."/>
            <person name="Labutti K."/>
            <person name="Zhao Z."/>
            <person name="Chiniquy J."/>
            <person name="Barry K."/>
            <person name="Brewer H.M."/>
            <person name="Purvine S.O."/>
            <person name="Wright A.T."/>
            <person name="Boxma B."/>
            <person name="Van Alen T."/>
            <person name="Hackstein J.H."/>
            <person name="Baker S.E."/>
            <person name="Grigoriev I.V."/>
            <person name="O'Malley M.A."/>
        </authorList>
    </citation>
    <scope>NUCLEOTIDE SEQUENCE [LARGE SCALE GENOMIC DNA]</scope>
    <source>
        <strain evidence="6">finn</strain>
    </source>
</reference>
<comment type="subcellular location">
    <subcellularLocation>
        <location evidence="1">Membrane</location>
        <topology evidence="1">Single-pass membrane protein</topology>
    </subcellularLocation>
</comment>
<name>A0A1Y1UW37_9FUNG</name>
<proteinExistence type="predicted"/>
<dbReference type="GO" id="GO:0016020">
    <property type="term" value="C:membrane"/>
    <property type="evidence" value="ECO:0007669"/>
    <property type="project" value="UniProtKB-SubCell"/>
</dbReference>
<dbReference type="SUPFAM" id="SSF52058">
    <property type="entry name" value="L domain-like"/>
    <property type="match status" value="1"/>
</dbReference>
<gene>
    <name evidence="5" type="ORF">BCR36DRAFT_416184</name>
</gene>
<evidence type="ECO:0000256" key="3">
    <source>
        <dbReference type="ARBA" id="ARBA00022737"/>
    </source>
</evidence>
<sequence>MVCMVVQFLLNLENLTRLVYLDLSDQGYHGSLPSELGNLSNLQYIYLSNNAFTGSIPSEFGNLLKLEILSLRDNLLSGFIPPELGRLNLEYLDIRNNGFSGSIPQEILNNNISKFFHDNYNDKNKQVVEKEEKNDLNKDAKSDNGTNPFLIIAIVFGIISIILTILIFLVLRKNRDLKKKNNERIAFLL</sequence>
<protein>
    <submittedName>
        <fullName evidence="5">L domain-like protein</fullName>
    </submittedName>
</protein>
<dbReference type="InterPro" id="IPR051716">
    <property type="entry name" value="Plant_RL_S/T_kinase"/>
</dbReference>
<keyword evidence="3" id="KW-0677">Repeat</keyword>
<dbReference type="STRING" id="1754191.A0A1Y1UW37"/>
<organism evidence="5 6">
    <name type="scientific">Piromyces finnis</name>
    <dbReference type="NCBI Taxonomy" id="1754191"/>
    <lineage>
        <taxon>Eukaryota</taxon>
        <taxon>Fungi</taxon>
        <taxon>Fungi incertae sedis</taxon>
        <taxon>Chytridiomycota</taxon>
        <taxon>Chytridiomycota incertae sedis</taxon>
        <taxon>Neocallimastigomycetes</taxon>
        <taxon>Neocallimastigales</taxon>
        <taxon>Neocallimastigaceae</taxon>
        <taxon>Piromyces</taxon>
    </lineage>
</organism>
<evidence type="ECO:0000256" key="4">
    <source>
        <dbReference type="SAM" id="Phobius"/>
    </source>
</evidence>
<dbReference type="InterPro" id="IPR001611">
    <property type="entry name" value="Leu-rich_rpt"/>
</dbReference>
<dbReference type="PANTHER" id="PTHR48053">
    <property type="entry name" value="LEUCINE RICH REPEAT FAMILY PROTEIN, EXPRESSED"/>
    <property type="match status" value="1"/>
</dbReference>
<reference evidence="5 6" key="2">
    <citation type="submission" date="2016-08" db="EMBL/GenBank/DDBJ databases">
        <title>Pervasive Adenine N6-methylation of Active Genes in Fungi.</title>
        <authorList>
            <consortium name="DOE Joint Genome Institute"/>
            <person name="Mondo S.J."/>
            <person name="Dannebaum R.O."/>
            <person name="Kuo R.C."/>
            <person name="Labutti K."/>
            <person name="Haridas S."/>
            <person name="Kuo A."/>
            <person name="Salamov A."/>
            <person name="Ahrendt S.R."/>
            <person name="Lipzen A."/>
            <person name="Sullivan W."/>
            <person name="Andreopoulos W.B."/>
            <person name="Clum A."/>
            <person name="Lindquist E."/>
            <person name="Daum C."/>
            <person name="Ramamoorthy G.K."/>
            <person name="Gryganskyi A."/>
            <person name="Culley D."/>
            <person name="Magnuson J.K."/>
            <person name="James T.Y."/>
            <person name="O'Malley M.A."/>
            <person name="Stajich J.E."/>
            <person name="Spatafora J.W."/>
            <person name="Visel A."/>
            <person name="Grigoriev I.V."/>
        </authorList>
    </citation>
    <scope>NUCLEOTIDE SEQUENCE [LARGE SCALE GENOMIC DNA]</scope>
    <source>
        <strain evidence="6">finn</strain>
    </source>
</reference>
<feature type="transmembrane region" description="Helical" evidence="4">
    <location>
        <begin position="149"/>
        <end position="171"/>
    </location>
</feature>
<keyword evidence="4" id="KW-0472">Membrane</keyword>
<dbReference type="Pfam" id="PF13855">
    <property type="entry name" value="LRR_8"/>
    <property type="match status" value="1"/>
</dbReference>
<keyword evidence="2" id="KW-0732">Signal</keyword>
<keyword evidence="6" id="KW-1185">Reference proteome</keyword>
<comment type="caution">
    <text evidence="5">The sequence shown here is derived from an EMBL/GenBank/DDBJ whole genome shotgun (WGS) entry which is preliminary data.</text>
</comment>
<evidence type="ECO:0000256" key="1">
    <source>
        <dbReference type="ARBA" id="ARBA00004167"/>
    </source>
</evidence>
<dbReference type="PANTHER" id="PTHR48053:SF71">
    <property type="entry name" value="LEUCINE RICH REPEAT FAMILY PROTEIN, EXPRESSED"/>
    <property type="match status" value="1"/>
</dbReference>